<comment type="caution">
    <text evidence="1">The sequence shown here is derived from an EMBL/GenBank/DDBJ whole genome shotgun (WGS) entry which is preliminary data.</text>
</comment>
<proteinExistence type="predicted"/>
<evidence type="ECO:0000313" key="1">
    <source>
        <dbReference type="EMBL" id="KND59530.1"/>
    </source>
</evidence>
<sequence>MTGSGGHLPAYQVFPYTVDNLIQCFVDGSMLTTSIDAVREKRHRVYFEEYFAELGAATIVVECDYVDRDYLEDYAAYYDRCFREYSRRTQRLHFFRNAFDDAAFEAVLVRSPSAVLDEAGLRESYLGFIVVKPLHITIVGRTCLSTYPDDGGRRWFPILRKYPVSLFGIDLEIETLAYQEQDTVVAACATSALWSCFQGTGKLFQHVIPPPVEITDWAGDHLPEDLVAASSRAFPNSGLTATQMAHAVKRVGLEPFAVGTETRYGLNSVTYAYLRGKIPSLLACQLHSDLGTPDARSMGGHAIALTGFSLGNQATIPSGSTGFLLRASRIDKLYGHDDQVGPFARMVWETTNMPAEPAGTVPQRELLRTSWEGVIHADPNFVLVPLYHKIRIPFNVVHDAVLELDAVVEPMRQVFFSTVARAEWDIYLTTVNDYKASARSERTPGTRP</sequence>
<name>A0A0L0MB85_9BURK</name>
<dbReference type="AlphaFoldDB" id="A0A0L0MB85"/>
<dbReference type="Proteomes" id="UP000036959">
    <property type="component" value="Unassembled WGS sequence"/>
</dbReference>
<organism evidence="1 2">
    <name type="scientific">Candidatus Burkholderia verschuerenii</name>
    <dbReference type="NCBI Taxonomy" id="242163"/>
    <lineage>
        <taxon>Bacteria</taxon>
        <taxon>Pseudomonadati</taxon>
        <taxon>Pseudomonadota</taxon>
        <taxon>Betaproteobacteria</taxon>
        <taxon>Burkholderiales</taxon>
        <taxon>Burkholderiaceae</taxon>
        <taxon>Burkholderia</taxon>
    </lineage>
</organism>
<gene>
    <name evidence="1" type="ORF">BVER_01351</name>
</gene>
<keyword evidence="2" id="KW-1185">Reference proteome</keyword>
<reference evidence="2" key="1">
    <citation type="submission" date="2015-06" db="EMBL/GenBank/DDBJ databases">
        <title>Comparative genomics of Burkholderia leaf nodule symbionts.</title>
        <authorList>
            <person name="Carlier A."/>
            <person name="Eberl L."/>
            <person name="Pinto-Carbo M."/>
        </authorList>
    </citation>
    <scope>NUCLEOTIDE SEQUENCE [LARGE SCALE GENOMIC DNA]</scope>
    <source>
        <strain evidence="2">UZHbot4</strain>
    </source>
</reference>
<dbReference type="PATRIC" id="fig|242163.4.peg.871"/>
<accession>A0A0L0MB85</accession>
<dbReference type="EMBL" id="LFJJ01000121">
    <property type="protein sequence ID" value="KND59530.1"/>
    <property type="molecule type" value="Genomic_DNA"/>
</dbReference>
<protein>
    <submittedName>
        <fullName evidence="1">Uncharacterized protein</fullName>
    </submittedName>
</protein>
<evidence type="ECO:0000313" key="2">
    <source>
        <dbReference type="Proteomes" id="UP000036959"/>
    </source>
</evidence>